<dbReference type="SUPFAM" id="SSF55469">
    <property type="entry name" value="FMN-dependent nitroreductase-like"/>
    <property type="match status" value="2"/>
</dbReference>
<keyword evidence="2" id="KW-1185">Reference proteome</keyword>
<gene>
    <name evidence="1" type="ORF">QLQ83_17225</name>
</gene>
<comment type="caution">
    <text evidence="1">The sequence shown here is derived from an EMBL/GenBank/DDBJ whole genome shotgun (WGS) entry which is preliminary data.</text>
</comment>
<dbReference type="Proteomes" id="UP001225957">
    <property type="component" value="Unassembled WGS sequence"/>
</dbReference>
<evidence type="ECO:0000313" key="1">
    <source>
        <dbReference type="EMBL" id="MDI5892834.1"/>
    </source>
</evidence>
<reference evidence="1 2" key="1">
    <citation type="submission" date="2023-04" db="EMBL/GenBank/DDBJ databases">
        <title>Halomonas strains isolated from rhizosphere soil.</title>
        <authorList>
            <person name="Xu L."/>
            <person name="Sun J.-Q."/>
        </authorList>
    </citation>
    <scope>NUCLEOTIDE SEQUENCE [LARGE SCALE GENOMIC DNA]</scope>
    <source>
        <strain evidence="1 2">LR5S20</strain>
    </source>
</reference>
<sequence>MNHDQAVARIWRHAEGGVPDDAARLQELVRYATLAPSGHNTQCWRFRVADGTISILPDLSRRTPVVDPDDHHLYVSLGCAAENLSQAARAFGLTGEVAFRPEGEGELLITLESCRPEVSPLFEAIPARQCTRTDFDGSTLTGEELRLLEAAGTGRGVSVILLTEHGAIENVLEHVMQGNTQQVSNPAFRQELETWIRFSDREAIEAGDGLSARVMGNPPIPRWLGRWLFRALFREKTENAKVARQVRSSAGVAVFVSDIDDRAHWVEAGRCYQRFALQATALGIRNAFVNQPVEEAGVRPAFAKALGLGAGRPDLVVRFGRGKAMPRSLRRPIEQVLIETDPG</sequence>
<dbReference type="NCBIfam" id="NF047509">
    <property type="entry name" value="Rv3131_FMN_oxido"/>
    <property type="match status" value="1"/>
</dbReference>
<accession>A0ABT6V6N4</accession>
<evidence type="ECO:0000313" key="2">
    <source>
        <dbReference type="Proteomes" id="UP001225957"/>
    </source>
</evidence>
<organism evidence="1 2">
    <name type="scientific">Halomonas rhizosphaerae</name>
    <dbReference type="NCBI Taxonomy" id="3043296"/>
    <lineage>
        <taxon>Bacteria</taxon>
        <taxon>Pseudomonadati</taxon>
        <taxon>Pseudomonadota</taxon>
        <taxon>Gammaproteobacteria</taxon>
        <taxon>Oceanospirillales</taxon>
        <taxon>Halomonadaceae</taxon>
        <taxon>Halomonas</taxon>
    </lineage>
</organism>
<dbReference type="Gene3D" id="3.40.109.10">
    <property type="entry name" value="NADH Oxidase"/>
    <property type="match status" value="2"/>
</dbReference>
<protein>
    <submittedName>
        <fullName evidence="1">Tat pathway signal protein</fullName>
    </submittedName>
</protein>
<dbReference type="RefSeq" id="WP_282736744.1">
    <property type="nucleotide sequence ID" value="NZ_JASCQP010000040.1"/>
</dbReference>
<name>A0ABT6V6N4_9GAMM</name>
<proteinExistence type="predicted"/>
<dbReference type="InterPro" id="IPR000415">
    <property type="entry name" value="Nitroreductase-like"/>
</dbReference>
<dbReference type="EMBL" id="JASCQP010000040">
    <property type="protein sequence ID" value="MDI5892834.1"/>
    <property type="molecule type" value="Genomic_DNA"/>
</dbReference>